<sequence>MPASAFPWEGKVARADSLPLLAWQQRSAERLGGASLKRRQVNIFWWNGSVTTAEADRALAAEAEMAQTRVGKAAGLVTGLAAAGQPSTAWPGYGTWRAATIRGFDTRTGRFEVKYHDEPKRSTAHILLPFAVLHFARNPPADGESVRCSPEQQPPPAAAAAATAATALYAGGIAADGGKGNGGAAATHLHSDDMEEDGVEAADDGAVEAPHRVVTKAPRANMGAWGEGAPASEGGGGGGGRALKRRAQQPPPPPAGAAPSPPPPPASLFVSSGSAPAVSAPAGGAASSLAFTFASAAARLRCRSSSTCLPVLESATTTSGGAASDPAGLCEPPAGLLPPHAPAHTRPYRPTPSQSPSPLPPPSPSSLMHLLPAGQVSSGGAAAAAAAALDAAACPYIQEDAMDSLMMFGFEDEAAPPQQQYDQQQQLLQSQARSGGSVSSLCSLTAAGLRSLRVSSVCSGGIGAGGWQQTAHSQAHQVQAAALPQLPQLPLLPSLQQQAHQHQINFATTGTGAAAAGGTSCNSSSSGYMGSSSALCSGGGGGTGARAGQALGPLLSFCAAASRVAAAPLATTAADASFGRPVSAPCAVPMFPPSVMLAASLGATAAPAPIAATAVPAAAAALATPLSAPGGSIAAAALGGGGAGGGRSASERLSLTRIVPSSATSGGASYTAAVAAGLPTPASGAVARGDWHQQQHQHHWQQQQQQQQQEHRLKLQLQLQQQQHQMQVAARMQAQVAALLQPSTKVEPSFGAAATADTAAGPFTRTSQPPSPALPGFMTGHLATDATAATTISAGSAATDATSLAAAVAAAAAGGGAATSTAAAGSGSSGMFTAAAASSCWGGLGGGAPAAGAGSSGYCSLVSARRGPSPLETPGSSPPHPAATTAQQAGAAGGAAGSWAGAKTDDLLQLLPSLGTAATFQRLSQPLQPRAAAPMLQLQPAVHASQQAVAGLTDEQRAVQVHMQMRMQPQPSQPLQPLPQSHLLHHQQVAAAAAEGCSSGMPTVPIREELATSCGAGPATAAGSYAAGPAGVAALAATAASAGYCLGSAWRQTSEAAALAALMEEWSQQPVMEGEGEETGQRAGAGGEPSCGERRRLTQVLLSHGFGGGPSDMMLM</sequence>
<evidence type="ECO:0000256" key="1">
    <source>
        <dbReference type="SAM" id="MobiDB-lite"/>
    </source>
</evidence>
<protein>
    <submittedName>
        <fullName evidence="2">Uncharacterized protein</fullName>
    </submittedName>
</protein>
<feature type="compositionally biased region" description="Low complexity" evidence="1">
    <location>
        <begin position="223"/>
        <end position="232"/>
    </location>
</feature>
<gene>
    <name evidence="2" type="ORF">HYH02_002548</name>
</gene>
<feature type="region of interest" description="Disordered" evidence="1">
    <location>
        <begin position="865"/>
        <end position="898"/>
    </location>
</feature>
<proteinExistence type="predicted"/>
<dbReference type="Proteomes" id="UP000613740">
    <property type="component" value="Unassembled WGS sequence"/>
</dbReference>
<dbReference type="EMBL" id="JAEHOD010000004">
    <property type="protein sequence ID" value="KAG2453225.1"/>
    <property type="molecule type" value="Genomic_DNA"/>
</dbReference>
<dbReference type="OrthoDB" id="549510at2759"/>
<organism evidence="2 3">
    <name type="scientific">Chlamydomonas schloesseri</name>
    <dbReference type="NCBI Taxonomy" id="2026947"/>
    <lineage>
        <taxon>Eukaryota</taxon>
        <taxon>Viridiplantae</taxon>
        <taxon>Chlorophyta</taxon>
        <taxon>core chlorophytes</taxon>
        <taxon>Chlorophyceae</taxon>
        <taxon>CS clade</taxon>
        <taxon>Chlamydomonadales</taxon>
        <taxon>Chlamydomonadaceae</taxon>
        <taxon>Chlamydomonas</taxon>
    </lineage>
</organism>
<feature type="compositionally biased region" description="Pro residues" evidence="1">
    <location>
        <begin position="349"/>
        <end position="364"/>
    </location>
</feature>
<feature type="region of interest" description="Disordered" evidence="1">
    <location>
        <begin position="684"/>
        <end position="707"/>
    </location>
</feature>
<evidence type="ECO:0000313" key="2">
    <source>
        <dbReference type="EMBL" id="KAG2453225.1"/>
    </source>
</evidence>
<feature type="region of interest" description="Disordered" evidence="1">
    <location>
        <begin position="217"/>
        <end position="282"/>
    </location>
</feature>
<evidence type="ECO:0000313" key="3">
    <source>
        <dbReference type="Proteomes" id="UP000613740"/>
    </source>
</evidence>
<accession>A0A835WVH2</accession>
<feature type="region of interest" description="Disordered" evidence="1">
    <location>
        <begin position="316"/>
        <end position="372"/>
    </location>
</feature>
<dbReference type="AlphaFoldDB" id="A0A835WVH2"/>
<feature type="compositionally biased region" description="Low complexity" evidence="1">
    <location>
        <begin position="270"/>
        <end position="282"/>
    </location>
</feature>
<name>A0A835WVH2_9CHLO</name>
<feature type="compositionally biased region" description="Pro residues" evidence="1">
    <location>
        <begin position="249"/>
        <end position="266"/>
    </location>
</feature>
<keyword evidence="3" id="KW-1185">Reference proteome</keyword>
<feature type="region of interest" description="Disordered" evidence="1">
    <location>
        <begin position="1070"/>
        <end position="1092"/>
    </location>
</feature>
<reference evidence="2" key="1">
    <citation type="journal article" date="2020" name="bioRxiv">
        <title>Comparative genomics of Chlamydomonas.</title>
        <authorList>
            <person name="Craig R.J."/>
            <person name="Hasan A.R."/>
            <person name="Ness R.W."/>
            <person name="Keightley P.D."/>
        </authorList>
    </citation>
    <scope>NUCLEOTIDE SEQUENCE</scope>
    <source>
        <strain evidence="2">CCAP 11/173</strain>
    </source>
</reference>
<comment type="caution">
    <text evidence="2">The sequence shown here is derived from an EMBL/GenBank/DDBJ whole genome shotgun (WGS) entry which is preliminary data.</text>
</comment>